<organism evidence="2 3">
    <name type="scientific">Algoriphagus marincola HL-49</name>
    <dbReference type="NCBI Taxonomy" id="1305737"/>
    <lineage>
        <taxon>Bacteria</taxon>
        <taxon>Pseudomonadati</taxon>
        <taxon>Bacteroidota</taxon>
        <taxon>Cytophagia</taxon>
        <taxon>Cytophagales</taxon>
        <taxon>Cyclobacteriaceae</taxon>
        <taxon>Algoriphagus</taxon>
    </lineage>
</organism>
<evidence type="ECO:0000256" key="1">
    <source>
        <dbReference type="SAM" id="SignalP"/>
    </source>
</evidence>
<dbReference type="PATRIC" id="fig|1305737.6.peg.1325"/>
<comment type="caution">
    <text evidence="2">The sequence shown here is derived from an EMBL/GenBank/DDBJ whole genome shotgun (WGS) entry which is preliminary data.</text>
</comment>
<protein>
    <recommendedName>
        <fullName evidence="4">Lipoprotein</fullName>
    </recommendedName>
</protein>
<dbReference type="STRING" id="1305737.GCA_000526355_02648"/>
<evidence type="ECO:0000313" key="3">
    <source>
        <dbReference type="Proteomes" id="UP000050421"/>
    </source>
</evidence>
<sequence>MSRFFSLSALVAFAIFLLAGCQLEPLEPEASEPDIQSQATGPYQIEQAKKSDLQQLGLKMNKRLGFDIIQSAQSREISDFIFDLEASLLTQDTTARKTYTVPFLSKEDRYSTYNLVIITDSLDQLLEQYVLAYGIDSTQYRDFVEHGDILEAGTTIKRYSFSSFSMIRIRYFWSAVRRLLMRMEIRFYVSSLI</sequence>
<gene>
    <name evidence="2" type="ORF">HLUCCX10_03245</name>
</gene>
<reference evidence="2 3" key="1">
    <citation type="submission" date="2015-09" db="EMBL/GenBank/DDBJ databases">
        <title>Identification and resolution of microdiversity through metagenomic sequencing of parallel consortia.</title>
        <authorList>
            <person name="Nelson W.C."/>
            <person name="Romine M.F."/>
            <person name="Lindemann S.R."/>
        </authorList>
    </citation>
    <scope>NUCLEOTIDE SEQUENCE [LARGE SCALE GENOMIC DNA]</scope>
    <source>
        <strain evidence="2">HL-49</strain>
    </source>
</reference>
<dbReference type="AlphaFoldDB" id="A0A0P7YEH1"/>
<name>A0A0P7YEH1_9BACT</name>
<dbReference type="EMBL" id="LJXT01000012">
    <property type="protein sequence ID" value="KPQ19315.1"/>
    <property type="molecule type" value="Genomic_DNA"/>
</dbReference>
<proteinExistence type="predicted"/>
<feature type="signal peptide" evidence="1">
    <location>
        <begin position="1"/>
        <end position="19"/>
    </location>
</feature>
<keyword evidence="1" id="KW-0732">Signal</keyword>
<evidence type="ECO:0000313" key="2">
    <source>
        <dbReference type="EMBL" id="KPQ19315.1"/>
    </source>
</evidence>
<accession>A0A0P7YEH1</accession>
<feature type="chain" id="PRO_5006146237" description="Lipoprotein" evidence="1">
    <location>
        <begin position="20"/>
        <end position="193"/>
    </location>
</feature>
<dbReference type="Proteomes" id="UP000050421">
    <property type="component" value="Unassembled WGS sequence"/>
</dbReference>
<dbReference type="PROSITE" id="PS51257">
    <property type="entry name" value="PROKAR_LIPOPROTEIN"/>
    <property type="match status" value="1"/>
</dbReference>
<evidence type="ECO:0008006" key="4">
    <source>
        <dbReference type="Google" id="ProtNLM"/>
    </source>
</evidence>